<proteinExistence type="predicted"/>
<gene>
    <name evidence="1" type="ORF">KCH_78060</name>
</gene>
<evidence type="ECO:0000313" key="1">
    <source>
        <dbReference type="EMBL" id="KDN80432.1"/>
    </source>
</evidence>
<dbReference type="AlphaFoldDB" id="A0A066YGZ8"/>
<dbReference type="PATRIC" id="fig|1348663.4.peg.7517"/>
<dbReference type="EMBL" id="JNBY01000178">
    <property type="protein sequence ID" value="KDN80432.1"/>
    <property type="molecule type" value="Genomic_DNA"/>
</dbReference>
<name>A0A066YGZ8_9ACTN</name>
<comment type="caution">
    <text evidence="1">The sequence shown here is derived from an EMBL/GenBank/DDBJ whole genome shotgun (WGS) entry which is preliminary data.</text>
</comment>
<dbReference type="Proteomes" id="UP000027178">
    <property type="component" value="Unassembled WGS sequence"/>
</dbReference>
<organism evidence="1 2">
    <name type="scientific">Kitasatospora cheerisanensis KCTC 2395</name>
    <dbReference type="NCBI Taxonomy" id="1348663"/>
    <lineage>
        <taxon>Bacteria</taxon>
        <taxon>Bacillati</taxon>
        <taxon>Actinomycetota</taxon>
        <taxon>Actinomycetes</taxon>
        <taxon>Kitasatosporales</taxon>
        <taxon>Streptomycetaceae</taxon>
        <taxon>Kitasatospora</taxon>
    </lineage>
</organism>
<dbReference type="HOGENOM" id="CLU_2617318_0_0_11"/>
<evidence type="ECO:0000313" key="2">
    <source>
        <dbReference type="Proteomes" id="UP000027178"/>
    </source>
</evidence>
<sequence length="78" mass="8209">MTCLPIIGTLAPAGLPDTYTATEPIGVAELREVIKAKWCLSCRTVDGSSTSTGCGTYYLLAEIDGQVLTVRGEFAGVR</sequence>
<protein>
    <submittedName>
        <fullName evidence="1">Uncharacterized protein</fullName>
    </submittedName>
</protein>
<reference evidence="1 2" key="1">
    <citation type="submission" date="2014-05" db="EMBL/GenBank/DDBJ databases">
        <title>Draft Genome Sequence of Kitasatospora cheerisanensis KCTC 2395.</title>
        <authorList>
            <person name="Nam D.H."/>
        </authorList>
    </citation>
    <scope>NUCLEOTIDE SEQUENCE [LARGE SCALE GENOMIC DNA]</scope>
    <source>
        <strain evidence="1 2">KCTC 2395</strain>
    </source>
</reference>
<accession>A0A066YGZ8</accession>
<keyword evidence="2" id="KW-1185">Reference proteome</keyword>
<dbReference type="RefSeq" id="WP_035876162.1">
    <property type="nucleotide sequence ID" value="NZ_KK854001.1"/>
</dbReference>